<sequence>MPAPLPSRSDTYHAP</sequence>
<reference evidence="1" key="2">
    <citation type="journal article" date="2015" name="Data Brief">
        <title>Shoot transcriptome of the giant reed, Arundo donax.</title>
        <authorList>
            <person name="Barrero R.A."/>
            <person name="Guerrero F.D."/>
            <person name="Moolhuijzen P."/>
            <person name="Goolsby J.A."/>
            <person name="Tidwell J."/>
            <person name="Bellgard S.E."/>
            <person name="Bellgard M.I."/>
        </authorList>
    </citation>
    <scope>NUCLEOTIDE SEQUENCE</scope>
    <source>
        <tissue evidence="1">Shoot tissue taken approximately 20 cm above the soil surface</tissue>
    </source>
</reference>
<dbReference type="EMBL" id="GBRH01239537">
    <property type="protein sequence ID" value="JAD58358.1"/>
    <property type="molecule type" value="Transcribed_RNA"/>
</dbReference>
<proteinExistence type="predicted"/>
<name>A0A0A9B853_ARUDO</name>
<reference evidence="1" key="1">
    <citation type="submission" date="2014-09" db="EMBL/GenBank/DDBJ databases">
        <authorList>
            <person name="Magalhaes I.L.F."/>
            <person name="Oliveira U."/>
            <person name="Santos F.R."/>
            <person name="Vidigal T.H.D.A."/>
            <person name="Brescovit A.D."/>
            <person name="Santos A.J."/>
        </authorList>
    </citation>
    <scope>NUCLEOTIDE SEQUENCE</scope>
    <source>
        <tissue evidence="1">Shoot tissue taken approximately 20 cm above the soil surface</tissue>
    </source>
</reference>
<accession>A0A0A9B853</accession>
<evidence type="ECO:0000313" key="1">
    <source>
        <dbReference type="EMBL" id="JAD58358.1"/>
    </source>
</evidence>
<protein>
    <submittedName>
        <fullName evidence="1">Uncharacterized protein</fullName>
    </submittedName>
</protein>
<organism evidence="1">
    <name type="scientific">Arundo donax</name>
    <name type="common">Giant reed</name>
    <name type="synonym">Donax arundinaceus</name>
    <dbReference type="NCBI Taxonomy" id="35708"/>
    <lineage>
        <taxon>Eukaryota</taxon>
        <taxon>Viridiplantae</taxon>
        <taxon>Streptophyta</taxon>
        <taxon>Embryophyta</taxon>
        <taxon>Tracheophyta</taxon>
        <taxon>Spermatophyta</taxon>
        <taxon>Magnoliopsida</taxon>
        <taxon>Liliopsida</taxon>
        <taxon>Poales</taxon>
        <taxon>Poaceae</taxon>
        <taxon>PACMAD clade</taxon>
        <taxon>Arundinoideae</taxon>
        <taxon>Arundineae</taxon>
        <taxon>Arundo</taxon>
    </lineage>
</organism>